<organism evidence="2 3">
    <name type="scientific">Alicyclobacillus fastidiosus</name>
    <dbReference type="NCBI Taxonomy" id="392011"/>
    <lineage>
        <taxon>Bacteria</taxon>
        <taxon>Bacillati</taxon>
        <taxon>Bacillota</taxon>
        <taxon>Bacilli</taxon>
        <taxon>Bacillales</taxon>
        <taxon>Alicyclobacillaceae</taxon>
        <taxon>Alicyclobacillus</taxon>
    </lineage>
</organism>
<keyword evidence="2" id="KW-0808">Transferase</keyword>
<dbReference type="Proteomes" id="UP001164761">
    <property type="component" value="Chromosome"/>
</dbReference>
<evidence type="ECO:0000313" key="3">
    <source>
        <dbReference type="Proteomes" id="UP001164761"/>
    </source>
</evidence>
<feature type="domain" description="Methyltransferase type 11" evidence="1">
    <location>
        <begin position="66"/>
        <end position="157"/>
    </location>
</feature>
<dbReference type="GO" id="GO:0008168">
    <property type="term" value="F:methyltransferase activity"/>
    <property type="evidence" value="ECO:0007669"/>
    <property type="project" value="UniProtKB-KW"/>
</dbReference>
<gene>
    <name evidence="2" type="ORF">NZD89_24335</name>
</gene>
<dbReference type="CDD" id="cd02440">
    <property type="entry name" value="AdoMet_MTases"/>
    <property type="match status" value="1"/>
</dbReference>
<accession>A0ABY6ZES0</accession>
<proteinExistence type="predicted"/>
<keyword evidence="2" id="KW-0489">Methyltransferase</keyword>
<dbReference type="SUPFAM" id="SSF53335">
    <property type="entry name" value="S-adenosyl-L-methionine-dependent methyltransferases"/>
    <property type="match status" value="1"/>
</dbReference>
<reference evidence="2" key="1">
    <citation type="submission" date="2022-08" db="EMBL/GenBank/DDBJ databases">
        <title>Alicyclobacillus fastidiosus DSM 17978, complete genome.</title>
        <authorList>
            <person name="Wang Q."/>
            <person name="Cai R."/>
            <person name="Wang Z."/>
        </authorList>
    </citation>
    <scope>NUCLEOTIDE SEQUENCE</scope>
    <source>
        <strain evidence="2">DSM 17978</strain>
    </source>
</reference>
<dbReference type="Pfam" id="PF08241">
    <property type="entry name" value="Methyltransf_11"/>
    <property type="match status" value="1"/>
</dbReference>
<evidence type="ECO:0000259" key="1">
    <source>
        <dbReference type="Pfam" id="PF08241"/>
    </source>
</evidence>
<dbReference type="GO" id="GO:0032259">
    <property type="term" value="P:methylation"/>
    <property type="evidence" value="ECO:0007669"/>
    <property type="project" value="UniProtKB-KW"/>
</dbReference>
<dbReference type="InterPro" id="IPR029063">
    <property type="entry name" value="SAM-dependent_MTases_sf"/>
</dbReference>
<keyword evidence="3" id="KW-1185">Reference proteome</keyword>
<name>A0ABY6ZES0_9BACL</name>
<dbReference type="EMBL" id="CP104067">
    <property type="protein sequence ID" value="WAH41342.1"/>
    <property type="molecule type" value="Genomic_DNA"/>
</dbReference>
<evidence type="ECO:0000313" key="2">
    <source>
        <dbReference type="EMBL" id="WAH41342.1"/>
    </source>
</evidence>
<dbReference type="InterPro" id="IPR013216">
    <property type="entry name" value="Methyltransf_11"/>
</dbReference>
<dbReference type="RefSeq" id="WP_268005257.1">
    <property type="nucleotide sequence ID" value="NZ_BSUT01000001.1"/>
</dbReference>
<sequence>MQEQLSRANKVAWETRAYQAWTRSLGTPSEHAQNLKTDCRHPLRHWLKYIGDPSGKRVLNLLGSHGSKAICLALLGADVTVVDISEENRLYATQVAAAAGVGLNYICSDVLSIPKESELGEFDIVLMEFGILHYFSDLSPLFSLVSRRLLSGGRLILTDFHPFSRKMLDYRDGVLETKPDANYFDDAIMEGGLAYVDLLPEEDRYDLPKCLLRFWTAGEIITAVASQGLFIRTFEEIPSSSPKFPQFFTIVADKEDVRLSPLYI</sequence>
<protein>
    <submittedName>
        <fullName evidence="2">Class I SAM-dependent methyltransferase</fullName>
    </submittedName>
</protein>
<dbReference type="Gene3D" id="3.40.50.150">
    <property type="entry name" value="Vaccinia Virus protein VP39"/>
    <property type="match status" value="1"/>
</dbReference>